<keyword evidence="3" id="KW-1185">Reference proteome</keyword>
<dbReference type="EMBL" id="AZDJ01000026">
    <property type="protein sequence ID" value="KRK71778.1"/>
    <property type="molecule type" value="Genomic_DNA"/>
</dbReference>
<dbReference type="InterPro" id="IPR000361">
    <property type="entry name" value="ATAP_core_dom"/>
</dbReference>
<dbReference type="SUPFAM" id="SSF89360">
    <property type="entry name" value="HesB-like domain"/>
    <property type="match status" value="1"/>
</dbReference>
<name>A0A0R1JVV4_9LACO</name>
<dbReference type="STRING" id="1291734.FD02_GL002023"/>
<dbReference type="Gene3D" id="2.60.300.12">
    <property type="entry name" value="HesB-like domain"/>
    <property type="match status" value="1"/>
</dbReference>
<dbReference type="RefSeq" id="WP_054722647.1">
    <property type="nucleotide sequence ID" value="NZ_AZDJ01000026.1"/>
</dbReference>
<gene>
    <name evidence="2" type="ORF">FD02_GL002023</name>
</gene>
<evidence type="ECO:0000313" key="3">
    <source>
        <dbReference type="Proteomes" id="UP000051804"/>
    </source>
</evidence>
<dbReference type="AlphaFoldDB" id="A0A0R1JVV4"/>
<sequence>MLSLSAELQDQLRPKLAGRVLVLDLDDGVGGFSPAGICSLNEHFVLIAAAPSAITPEFNATIASTLGPVRVKDYTQAELSHNPQLSKVNGAWQLRDDTGVLDSQVELRVVDAPALA</sequence>
<reference evidence="2 3" key="1">
    <citation type="journal article" date="2015" name="Genome Announc.">
        <title>Expanding the biotechnology potential of lactobacilli through comparative genomics of 213 strains and associated genera.</title>
        <authorList>
            <person name="Sun Z."/>
            <person name="Harris H.M."/>
            <person name="McCann A."/>
            <person name="Guo C."/>
            <person name="Argimon S."/>
            <person name="Zhang W."/>
            <person name="Yang X."/>
            <person name="Jeffery I.B."/>
            <person name="Cooney J.C."/>
            <person name="Kagawa T.F."/>
            <person name="Liu W."/>
            <person name="Song Y."/>
            <person name="Salvetti E."/>
            <person name="Wrobel A."/>
            <person name="Rasinkangas P."/>
            <person name="Parkhill J."/>
            <person name="Rea M.C."/>
            <person name="O'Sullivan O."/>
            <person name="Ritari J."/>
            <person name="Douillard F.P."/>
            <person name="Paul Ross R."/>
            <person name="Yang R."/>
            <person name="Briner A.E."/>
            <person name="Felis G.E."/>
            <person name="de Vos W.M."/>
            <person name="Barrangou R."/>
            <person name="Klaenhammer T.R."/>
            <person name="Caufield P.W."/>
            <person name="Cui Y."/>
            <person name="Zhang H."/>
            <person name="O'Toole P.W."/>
        </authorList>
    </citation>
    <scope>NUCLEOTIDE SEQUENCE [LARGE SCALE GENOMIC DNA]</scope>
    <source>
        <strain evidence="2 3">JCM 17158</strain>
    </source>
</reference>
<evidence type="ECO:0000259" key="1">
    <source>
        <dbReference type="Pfam" id="PF01521"/>
    </source>
</evidence>
<comment type="caution">
    <text evidence="2">The sequence shown here is derived from an EMBL/GenBank/DDBJ whole genome shotgun (WGS) entry which is preliminary data.</text>
</comment>
<protein>
    <recommendedName>
        <fullName evidence="1">Core domain-containing protein</fullName>
    </recommendedName>
</protein>
<dbReference type="OrthoDB" id="2361502at2"/>
<evidence type="ECO:0000313" key="2">
    <source>
        <dbReference type="EMBL" id="KRK71778.1"/>
    </source>
</evidence>
<organism evidence="2 3">
    <name type="scientific">Lacticaseibacillus nasuensis JCM 17158</name>
    <dbReference type="NCBI Taxonomy" id="1291734"/>
    <lineage>
        <taxon>Bacteria</taxon>
        <taxon>Bacillati</taxon>
        <taxon>Bacillota</taxon>
        <taxon>Bacilli</taxon>
        <taxon>Lactobacillales</taxon>
        <taxon>Lactobacillaceae</taxon>
        <taxon>Lacticaseibacillus</taxon>
    </lineage>
</organism>
<dbReference type="Proteomes" id="UP000051804">
    <property type="component" value="Unassembled WGS sequence"/>
</dbReference>
<feature type="domain" description="Core" evidence="1">
    <location>
        <begin position="2"/>
        <end position="107"/>
    </location>
</feature>
<proteinExistence type="predicted"/>
<accession>A0A0R1JVV4</accession>
<dbReference type="InterPro" id="IPR035903">
    <property type="entry name" value="HesB-like_dom_sf"/>
</dbReference>
<dbReference type="PATRIC" id="fig|1291734.4.peg.2075"/>
<dbReference type="Pfam" id="PF01521">
    <property type="entry name" value="Fe-S_biosyn"/>
    <property type="match status" value="1"/>
</dbReference>